<organism evidence="1 2">
    <name type="scientific">Bacteroides oleiciplenus YIT 12058</name>
    <dbReference type="NCBI Taxonomy" id="742727"/>
    <lineage>
        <taxon>Bacteria</taxon>
        <taxon>Pseudomonadati</taxon>
        <taxon>Bacteroidota</taxon>
        <taxon>Bacteroidia</taxon>
        <taxon>Bacteroidales</taxon>
        <taxon>Bacteroidaceae</taxon>
        <taxon>Bacteroides</taxon>
    </lineage>
</organism>
<dbReference type="AlphaFoldDB" id="K9E020"/>
<comment type="caution">
    <text evidence="1">The sequence shown here is derived from an EMBL/GenBank/DDBJ whole genome shotgun (WGS) entry which is preliminary data.</text>
</comment>
<reference evidence="1 2" key="1">
    <citation type="submission" date="2012-09" db="EMBL/GenBank/DDBJ databases">
        <title>The Genome Sequence of Bacteroides oleiciplenus YIT 12058.</title>
        <authorList>
            <consortium name="The Broad Institute Genome Sequencing Platform"/>
            <person name="Earl A."/>
            <person name="Ward D."/>
            <person name="Feldgarden M."/>
            <person name="Gevers D."/>
            <person name="Morotomi M."/>
            <person name="Walker B."/>
            <person name="Young S.K."/>
            <person name="Zeng Q."/>
            <person name="Gargeya S."/>
            <person name="Fitzgerald M."/>
            <person name="Haas B."/>
            <person name="Abouelleil A."/>
            <person name="Alvarado L."/>
            <person name="Arachchi H.M."/>
            <person name="Berlin A.M."/>
            <person name="Chapman S.B."/>
            <person name="Goldberg J."/>
            <person name="Griggs A."/>
            <person name="Gujja S."/>
            <person name="Hansen M."/>
            <person name="Howarth C."/>
            <person name="Imamovic A."/>
            <person name="Larimer J."/>
            <person name="McCowen C."/>
            <person name="Montmayeur A."/>
            <person name="Murphy C."/>
            <person name="Neiman D."/>
            <person name="Pearson M."/>
            <person name="Priest M."/>
            <person name="Roberts A."/>
            <person name="Saif S."/>
            <person name="Shea T."/>
            <person name="Sisk P."/>
            <person name="Sykes S."/>
            <person name="Wortman J."/>
            <person name="Nusbaum C."/>
            <person name="Birren B."/>
        </authorList>
    </citation>
    <scope>NUCLEOTIDE SEQUENCE [LARGE SCALE GENOMIC DNA]</scope>
    <source>
        <strain evidence="1 2">YIT 12058</strain>
    </source>
</reference>
<dbReference type="EMBL" id="ADLF01000010">
    <property type="protein sequence ID" value="EKU90088.1"/>
    <property type="molecule type" value="Genomic_DNA"/>
</dbReference>
<sequence>MNRAGKWDVILTLCISCASRMLSLHPEGGATGKTGIKDSIRLINK</sequence>
<name>K9E020_9BACE</name>
<dbReference type="Proteomes" id="UP000009872">
    <property type="component" value="Unassembled WGS sequence"/>
</dbReference>
<accession>K9E020</accession>
<dbReference type="HOGENOM" id="CLU_3196248_0_0_10"/>
<keyword evidence="2" id="KW-1185">Reference proteome</keyword>
<dbReference type="PATRIC" id="fig|742727.4.peg.2656"/>
<evidence type="ECO:0000313" key="2">
    <source>
        <dbReference type="Proteomes" id="UP000009872"/>
    </source>
</evidence>
<proteinExistence type="predicted"/>
<gene>
    <name evidence="1" type="ORF">HMPREF9447_02598</name>
</gene>
<dbReference type="STRING" id="742727.HMPREF9447_02598"/>
<evidence type="ECO:0000313" key="1">
    <source>
        <dbReference type="EMBL" id="EKU90088.1"/>
    </source>
</evidence>
<protein>
    <submittedName>
        <fullName evidence="1">Uncharacterized protein</fullName>
    </submittedName>
</protein>